<keyword evidence="3" id="KW-1185">Reference proteome</keyword>
<reference evidence="2 3" key="1">
    <citation type="submission" date="2020-01" db="EMBL/GenBank/DDBJ databases">
        <authorList>
            <consortium name="DOE Joint Genome Institute"/>
            <person name="Haridas S."/>
            <person name="Albert R."/>
            <person name="Binder M."/>
            <person name="Bloem J."/>
            <person name="Labutti K."/>
            <person name="Salamov A."/>
            <person name="Andreopoulos B."/>
            <person name="Baker S.E."/>
            <person name="Barry K."/>
            <person name="Bills G."/>
            <person name="Bluhm B.H."/>
            <person name="Cannon C."/>
            <person name="Castanera R."/>
            <person name="Culley D.E."/>
            <person name="Daum C."/>
            <person name="Ezra D."/>
            <person name="Gonzalez J.B."/>
            <person name="Henrissat B."/>
            <person name="Kuo A."/>
            <person name="Liang C."/>
            <person name="Lipzen A."/>
            <person name="Lutzoni F."/>
            <person name="Magnuson J."/>
            <person name="Mondo S."/>
            <person name="Nolan M."/>
            <person name="Ohm R."/>
            <person name="Pangilinan J."/>
            <person name="Park H.-J.H."/>
            <person name="Ramirez L."/>
            <person name="Alfaro M."/>
            <person name="Sun H."/>
            <person name="Tritt A."/>
            <person name="Yoshinaga Y."/>
            <person name="Zwiers L.-H.L."/>
            <person name="Turgeon B.G."/>
            <person name="Goodwin S.B."/>
            <person name="Spatafora J.W."/>
            <person name="Crous P.W."/>
            <person name="Grigoriev I.V."/>
        </authorList>
    </citation>
    <scope>NUCLEOTIDE SEQUENCE [LARGE SCALE GENOMIC DNA]</scope>
    <source>
        <strain evidence="2 3">CBS 611.86</strain>
    </source>
</reference>
<feature type="domain" description="Ubiquitin 3 binding protein But2 C-terminal" evidence="1">
    <location>
        <begin position="4"/>
        <end position="76"/>
    </location>
</feature>
<dbReference type="InterPro" id="IPR018620">
    <property type="entry name" value="Ubiquitin3-bd_protein_But2_C"/>
</dbReference>
<evidence type="ECO:0000313" key="3">
    <source>
        <dbReference type="Proteomes" id="UP000481861"/>
    </source>
</evidence>
<dbReference type="Pfam" id="PF09792">
    <property type="entry name" value="But2"/>
    <property type="match status" value="1"/>
</dbReference>
<dbReference type="OrthoDB" id="4657524at2759"/>
<proteinExistence type="predicted"/>
<protein>
    <recommendedName>
        <fullName evidence="1">Ubiquitin 3 binding protein But2 C-terminal domain-containing protein</fullName>
    </recommendedName>
</protein>
<sequence>MATPGGIAVSQLDHMVTETTNARNVGSARLIGGISQVTPGQGQTVGSAPCEAGSVVSYQVDAVGGLNLQFFQMVAPTTGLFVTIS</sequence>
<name>A0A7C8IFH1_9PLEO</name>
<organism evidence="2 3">
    <name type="scientific">Massariosphaeria phaeospora</name>
    <dbReference type="NCBI Taxonomy" id="100035"/>
    <lineage>
        <taxon>Eukaryota</taxon>
        <taxon>Fungi</taxon>
        <taxon>Dikarya</taxon>
        <taxon>Ascomycota</taxon>
        <taxon>Pezizomycotina</taxon>
        <taxon>Dothideomycetes</taxon>
        <taxon>Pleosporomycetidae</taxon>
        <taxon>Pleosporales</taxon>
        <taxon>Pleosporales incertae sedis</taxon>
        <taxon>Massariosphaeria</taxon>
    </lineage>
</organism>
<dbReference type="AlphaFoldDB" id="A0A7C8IFH1"/>
<evidence type="ECO:0000259" key="1">
    <source>
        <dbReference type="Pfam" id="PF09792"/>
    </source>
</evidence>
<dbReference type="Proteomes" id="UP000481861">
    <property type="component" value="Unassembled WGS sequence"/>
</dbReference>
<dbReference type="EMBL" id="JAADJZ010000001">
    <property type="protein sequence ID" value="KAF2878329.1"/>
    <property type="molecule type" value="Genomic_DNA"/>
</dbReference>
<comment type="caution">
    <text evidence="2">The sequence shown here is derived from an EMBL/GenBank/DDBJ whole genome shotgun (WGS) entry which is preliminary data.</text>
</comment>
<accession>A0A7C8IFH1</accession>
<evidence type="ECO:0000313" key="2">
    <source>
        <dbReference type="EMBL" id="KAF2878329.1"/>
    </source>
</evidence>
<gene>
    <name evidence="2" type="ORF">BDV95DRAFT_18913</name>
</gene>